<name>A0AAT9HHD1_9ACTN</name>
<organism evidence="1">
    <name type="scientific">Streptomyces haneummycinicus</name>
    <dbReference type="NCBI Taxonomy" id="3074435"/>
    <lineage>
        <taxon>Bacteria</taxon>
        <taxon>Bacillati</taxon>
        <taxon>Actinomycetota</taxon>
        <taxon>Actinomycetes</taxon>
        <taxon>Kitasatosporales</taxon>
        <taxon>Streptomycetaceae</taxon>
        <taxon>Streptomyces</taxon>
    </lineage>
</organism>
<reference evidence="1" key="1">
    <citation type="submission" date="2024-06" db="EMBL/GenBank/DDBJ databases">
        <authorList>
            <consortium name="consrtm"/>
            <person name="Uemura M."/>
            <person name="Terahara T."/>
        </authorList>
    </citation>
    <scope>NUCLEOTIDE SEQUENCE</scope>
    <source>
        <strain evidence="1">KM77-8</strain>
    </source>
</reference>
<evidence type="ECO:0000313" key="1">
    <source>
        <dbReference type="EMBL" id="BFO16713.1"/>
    </source>
</evidence>
<reference evidence="1" key="2">
    <citation type="submission" date="2024-07" db="EMBL/GenBank/DDBJ databases">
        <title>Streptomyces haneummycinica sp. nov., a new antibiotic-producing actinobacterium isolated from marine sediment.</title>
        <authorList>
            <person name="Uemura M."/>
            <person name="Hamada M."/>
            <person name="Hirano S."/>
            <person name="Kobayashi K."/>
            <person name="Ohshiro T."/>
            <person name="Kobayashi T."/>
            <person name="Terahara T."/>
        </authorList>
    </citation>
    <scope>NUCLEOTIDE SEQUENCE</scope>
    <source>
        <strain evidence="1">KM77-8</strain>
    </source>
</reference>
<proteinExistence type="predicted"/>
<sequence length="206" mass="21865">MTSPASSTGSTLSSYTFWFPRPNWVWGEVLRTPVLDIGARHEIGRVGKRGHPVASFEPGVPADVVVVQMGVDDDVDVLGADAGRGEIVQVTRVQIGPDGLERTVLAVARTGVDQDDPAFAAQRPGLGGDARQVGAGVPVIRVQQGGVALPLLRLGTGEEHVGRHRRDVGELHDTGDLDVPQFHRDDLGLRGRGGGHVATSIRWEGL</sequence>
<accession>A0AAT9HHD1</accession>
<dbReference type="EMBL" id="AP035768">
    <property type="protein sequence ID" value="BFO16713.1"/>
    <property type="molecule type" value="Genomic_DNA"/>
</dbReference>
<gene>
    <name evidence="1" type="ORF">SHKM778_31010</name>
</gene>
<protein>
    <submittedName>
        <fullName evidence="1">Uncharacterized protein</fullName>
    </submittedName>
</protein>
<dbReference type="AlphaFoldDB" id="A0AAT9HHD1"/>